<dbReference type="AlphaFoldDB" id="A0A452YTB4"/>
<name>A0A452YTB4_AEGTS</name>
<reference evidence="2" key="5">
    <citation type="journal article" date="2021" name="G3 (Bethesda)">
        <title>Aegilops tauschii genome assembly Aet v5.0 features greater sequence contiguity and improved annotation.</title>
        <authorList>
            <person name="Wang L."/>
            <person name="Zhu T."/>
            <person name="Rodriguez J.C."/>
            <person name="Deal K.R."/>
            <person name="Dubcovsky J."/>
            <person name="McGuire P.E."/>
            <person name="Lux T."/>
            <person name="Spannagl M."/>
            <person name="Mayer K.F.X."/>
            <person name="Baldrich P."/>
            <person name="Meyers B.C."/>
            <person name="Huo N."/>
            <person name="Gu Y.Q."/>
            <person name="Zhou H."/>
            <person name="Devos K.M."/>
            <person name="Bennetzen J.L."/>
            <person name="Unver T."/>
            <person name="Budak H."/>
            <person name="Gulick P.J."/>
            <person name="Galiba G."/>
            <person name="Kalapos B."/>
            <person name="Nelson D.R."/>
            <person name="Li P."/>
            <person name="You F.M."/>
            <person name="Luo M.C."/>
            <person name="Dvorak J."/>
        </authorList>
    </citation>
    <scope>NUCLEOTIDE SEQUENCE [LARGE SCALE GENOMIC DNA]</scope>
    <source>
        <strain evidence="2">cv. AL8/78</strain>
    </source>
</reference>
<protein>
    <submittedName>
        <fullName evidence="2">Uncharacterized protein</fullName>
    </submittedName>
</protein>
<dbReference type="EnsemblPlants" id="AET1Gv20527700.17">
    <property type="protein sequence ID" value="AET1Gv20527700.17"/>
    <property type="gene ID" value="AET1Gv20527700"/>
</dbReference>
<dbReference type="Proteomes" id="UP000015105">
    <property type="component" value="Chromosome 1D"/>
</dbReference>
<evidence type="ECO:0000313" key="3">
    <source>
        <dbReference type="Proteomes" id="UP000015105"/>
    </source>
</evidence>
<reference evidence="2" key="4">
    <citation type="submission" date="2019-03" db="UniProtKB">
        <authorList>
            <consortium name="EnsemblPlants"/>
        </authorList>
    </citation>
    <scope>IDENTIFICATION</scope>
</reference>
<reference evidence="2" key="3">
    <citation type="journal article" date="2017" name="Nature">
        <title>Genome sequence of the progenitor of the wheat D genome Aegilops tauschii.</title>
        <authorList>
            <person name="Luo M.C."/>
            <person name="Gu Y.Q."/>
            <person name="Puiu D."/>
            <person name="Wang H."/>
            <person name="Twardziok S.O."/>
            <person name="Deal K.R."/>
            <person name="Huo N."/>
            <person name="Zhu T."/>
            <person name="Wang L."/>
            <person name="Wang Y."/>
            <person name="McGuire P.E."/>
            <person name="Liu S."/>
            <person name="Long H."/>
            <person name="Ramasamy R.K."/>
            <person name="Rodriguez J.C."/>
            <person name="Van S.L."/>
            <person name="Yuan L."/>
            <person name="Wang Z."/>
            <person name="Xia Z."/>
            <person name="Xiao L."/>
            <person name="Anderson O.D."/>
            <person name="Ouyang S."/>
            <person name="Liang Y."/>
            <person name="Zimin A.V."/>
            <person name="Pertea G."/>
            <person name="Qi P."/>
            <person name="Bennetzen J.L."/>
            <person name="Dai X."/>
            <person name="Dawson M.W."/>
            <person name="Muller H.G."/>
            <person name="Kugler K."/>
            <person name="Rivarola-Duarte L."/>
            <person name="Spannagl M."/>
            <person name="Mayer K.F.X."/>
            <person name="Lu F.H."/>
            <person name="Bevan M.W."/>
            <person name="Leroy P."/>
            <person name="Li P."/>
            <person name="You F.M."/>
            <person name="Sun Q."/>
            <person name="Liu Z."/>
            <person name="Lyons E."/>
            <person name="Wicker T."/>
            <person name="Salzberg S.L."/>
            <person name="Devos K.M."/>
            <person name="Dvorak J."/>
        </authorList>
    </citation>
    <scope>NUCLEOTIDE SEQUENCE [LARGE SCALE GENOMIC DNA]</scope>
    <source>
        <strain evidence="2">cv. AL8/78</strain>
    </source>
</reference>
<evidence type="ECO:0000313" key="2">
    <source>
        <dbReference type="EnsemblPlants" id="AET1Gv20527700.17"/>
    </source>
</evidence>
<proteinExistence type="predicted"/>
<evidence type="ECO:0000256" key="1">
    <source>
        <dbReference type="SAM" id="MobiDB-lite"/>
    </source>
</evidence>
<dbReference type="Gramene" id="AET1Gv20527700.17">
    <property type="protein sequence ID" value="AET1Gv20527700.17"/>
    <property type="gene ID" value="AET1Gv20527700"/>
</dbReference>
<reference evidence="3" key="1">
    <citation type="journal article" date="2014" name="Science">
        <title>Ancient hybridizations among the ancestral genomes of bread wheat.</title>
        <authorList>
            <consortium name="International Wheat Genome Sequencing Consortium,"/>
            <person name="Marcussen T."/>
            <person name="Sandve S.R."/>
            <person name="Heier L."/>
            <person name="Spannagl M."/>
            <person name="Pfeifer M."/>
            <person name="Jakobsen K.S."/>
            <person name="Wulff B.B."/>
            <person name="Steuernagel B."/>
            <person name="Mayer K.F."/>
            <person name="Olsen O.A."/>
        </authorList>
    </citation>
    <scope>NUCLEOTIDE SEQUENCE [LARGE SCALE GENOMIC DNA]</scope>
    <source>
        <strain evidence="3">cv. AL8/78</strain>
    </source>
</reference>
<feature type="region of interest" description="Disordered" evidence="1">
    <location>
        <begin position="1"/>
        <end position="35"/>
    </location>
</feature>
<organism evidence="2 3">
    <name type="scientific">Aegilops tauschii subsp. strangulata</name>
    <name type="common">Goatgrass</name>
    <dbReference type="NCBI Taxonomy" id="200361"/>
    <lineage>
        <taxon>Eukaryota</taxon>
        <taxon>Viridiplantae</taxon>
        <taxon>Streptophyta</taxon>
        <taxon>Embryophyta</taxon>
        <taxon>Tracheophyta</taxon>
        <taxon>Spermatophyta</taxon>
        <taxon>Magnoliopsida</taxon>
        <taxon>Liliopsida</taxon>
        <taxon>Poales</taxon>
        <taxon>Poaceae</taxon>
        <taxon>BOP clade</taxon>
        <taxon>Pooideae</taxon>
        <taxon>Triticodae</taxon>
        <taxon>Triticeae</taxon>
        <taxon>Triticinae</taxon>
        <taxon>Aegilops</taxon>
    </lineage>
</organism>
<reference evidence="3" key="2">
    <citation type="journal article" date="2017" name="Nat. Plants">
        <title>The Aegilops tauschii genome reveals multiple impacts of transposons.</title>
        <authorList>
            <person name="Zhao G."/>
            <person name="Zou C."/>
            <person name="Li K."/>
            <person name="Wang K."/>
            <person name="Li T."/>
            <person name="Gao L."/>
            <person name="Zhang X."/>
            <person name="Wang H."/>
            <person name="Yang Z."/>
            <person name="Liu X."/>
            <person name="Jiang W."/>
            <person name="Mao L."/>
            <person name="Kong X."/>
            <person name="Jiao Y."/>
            <person name="Jia J."/>
        </authorList>
    </citation>
    <scope>NUCLEOTIDE SEQUENCE [LARGE SCALE GENOMIC DNA]</scope>
    <source>
        <strain evidence="3">cv. AL8/78</strain>
    </source>
</reference>
<sequence>MPAATASVGVASQTPGENLRSGVARSDDGVGSPSLSPWRRHLWSSCGGLSRCGWLKGEVGFMGGGGMCSVHGGGGGSALLIRGMLSSGSFSSSGWPPLRDVRGGGEVSVFDVLRRCCRLLLLGMVPRFAHLVMVVDVTPRGGALLVSVEHCPSVPSATSVLAMPPW</sequence>
<keyword evidence="3" id="KW-1185">Reference proteome</keyword>
<accession>A0A452YTB4</accession>